<dbReference type="EMBL" id="PFFD01000141">
    <property type="protein sequence ID" value="PIV86828.1"/>
    <property type="molecule type" value="Genomic_DNA"/>
</dbReference>
<keyword evidence="3" id="KW-0067">ATP-binding</keyword>
<dbReference type="PANTHER" id="PTHR43692">
    <property type="entry name" value="UDP-N-ACETYLMURAMOYLALANINE--D-GLUTAMATE LIGASE"/>
    <property type="match status" value="1"/>
</dbReference>
<sequence length="208" mass="22982">MGLGLLGRGVGDAKYLAEYGAELIVTDLKTREQLAESVTKLQKFPNIQFILGEHRLEDFKDRDFILKAAGIPLDSPYIAEAKKHNIPIRMSADLFAEISGIPIIGITGTRGKSTVAHMIYEILKTSDKPVLLGGNIRGVSNLSLLKEATPEYTAVLELDSWQLQGFGKAKISPHVAVFTTFYSDHLNYYHDDLDAYLADKANIFLNQG</sequence>
<dbReference type="InterPro" id="IPR036565">
    <property type="entry name" value="Mur-like_cat_sf"/>
</dbReference>
<evidence type="ECO:0000256" key="3">
    <source>
        <dbReference type="ARBA" id="ARBA00022840"/>
    </source>
</evidence>
<dbReference type="SUPFAM" id="SSF51984">
    <property type="entry name" value="MurCD N-terminal domain"/>
    <property type="match status" value="1"/>
</dbReference>
<dbReference type="InterPro" id="IPR013221">
    <property type="entry name" value="Mur_ligase_cen"/>
</dbReference>
<name>A0A2M7FD64_9BACT</name>
<feature type="domain" description="Mur ligase central" evidence="4">
    <location>
        <begin position="106"/>
        <end position="206"/>
    </location>
</feature>
<evidence type="ECO:0000313" key="6">
    <source>
        <dbReference type="Proteomes" id="UP000228497"/>
    </source>
</evidence>
<dbReference type="GO" id="GO:0008764">
    <property type="term" value="F:UDP-N-acetylmuramoylalanine-D-glutamate ligase activity"/>
    <property type="evidence" value="ECO:0007669"/>
    <property type="project" value="InterPro"/>
</dbReference>
<dbReference type="InterPro" id="IPR005762">
    <property type="entry name" value="MurD"/>
</dbReference>
<dbReference type="Proteomes" id="UP000228497">
    <property type="component" value="Unassembled WGS sequence"/>
</dbReference>
<dbReference type="GO" id="GO:0005524">
    <property type="term" value="F:ATP binding"/>
    <property type="evidence" value="ECO:0007669"/>
    <property type="project" value="UniProtKB-KW"/>
</dbReference>
<proteinExistence type="predicted"/>
<dbReference type="GO" id="GO:0051301">
    <property type="term" value="P:cell division"/>
    <property type="evidence" value="ECO:0007669"/>
    <property type="project" value="InterPro"/>
</dbReference>
<accession>A0A2M7FD64</accession>
<reference evidence="6" key="1">
    <citation type="submission" date="2017-09" db="EMBL/GenBank/DDBJ databases">
        <title>Depth-based differentiation of microbial function through sediment-hosted aquifers and enrichment of novel symbionts in the deep terrestrial subsurface.</title>
        <authorList>
            <person name="Probst A.J."/>
            <person name="Ladd B."/>
            <person name="Jarett J.K."/>
            <person name="Geller-Mcgrath D.E."/>
            <person name="Sieber C.M.K."/>
            <person name="Emerson J.B."/>
            <person name="Anantharaman K."/>
            <person name="Thomas B.C."/>
            <person name="Malmstrom R."/>
            <person name="Stieglmeier M."/>
            <person name="Klingl A."/>
            <person name="Woyke T."/>
            <person name="Ryan C.M."/>
            <person name="Banfield J.F."/>
        </authorList>
    </citation>
    <scope>NUCLEOTIDE SEQUENCE [LARGE SCALE GENOMIC DNA]</scope>
</reference>
<dbReference type="Gene3D" id="3.40.50.720">
    <property type="entry name" value="NAD(P)-binding Rossmann-like Domain"/>
    <property type="match status" value="1"/>
</dbReference>
<evidence type="ECO:0000259" key="4">
    <source>
        <dbReference type="Pfam" id="PF08245"/>
    </source>
</evidence>
<feature type="non-terminal residue" evidence="5">
    <location>
        <position position="208"/>
    </location>
</feature>
<dbReference type="Pfam" id="PF08245">
    <property type="entry name" value="Mur_ligase_M"/>
    <property type="match status" value="1"/>
</dbReference>
<keyword evidence="1 5" id="KW-0436">Ligase</keyword>
<evidence type="ECO:0000313" key="5">
    <source>
        <dbReference type="EMBL" id="PIV86828.1"/>
    </source>
</evidence>
<organism evidence="5 6">
    <name type="scientific">Candidatus Kaiserbacteria bacterium CG17_big_fil_post_rev_8_21_14_2_50_51_7</name>
    <dbReference type="NCBI Taxonomy" id="1974613"/>
    <lineage>
        <taxon>Bacteria</taxon>
        <taxon>Candidatus Kaiseribacteriota</taxon>
    </lineage>
</organism>
<dbReference type="SUPFAM" id="SSF53623">
    <property type="entry name" value="MurD-like peptide ligases, catalytic domain"/>
    <property type="match status" value="1"/>
</dbReference>
<keyword evidence="2" id="KW-0547">Nucleotide-binding</keyword>
<gene>
    <name evidence="5" type="ORF">COW49_03180</name>
</gene>
<dbReference type="AlphaFoldDB" id="A0A2M7FD64"/>
<dbReference type="Pfam" id="PF21799">
    <property type="entry name" value="MurD-like_N"/>
    <property type="match status" value="1"/>
</dbReference>
<dbReference type="GO" id="GO:0008360">
    <property type="term" value="P:regulation of cell shape"/>
    <property type="evidence" value="ECO:0007669"/>
    <property type="project" value="InterPro"/>
</dbReference>
<evidence type="ECO:0000256" key="2">
    <source>
        <dbReference type="ARBA" id="ARBA00022741"/>
    </source>
</evidence>
<dbReference type="Gene3D" id="3.40.1190.10">
    <property type="entry name" value="Mur-like, catalytic domain"/>
    <property type="match status" value="1"/>
</dbReference>
<dbReference type="PANTHER" id="PTHR43692:SF1">
    <property type="entry name" value="UDP-N-ACETYLMURAMOYLALANINE--D-GLUTAMATE LIGASE"/>
    <property type="match status" value="1"/>
</dbReference>
<evidence type="ECO:0000256" key="1">
    <source>
        <dbReference type="ARBA" id="ARBA00022598"/>
    </source>
</evidence>
<protein>
    <submittedName>
        <fullName evidence="5">UDP-N-acetylmuramoyl-L-alanine--D-glutamate ligase</fullName>
    </submittedName>
</protein>
<comment type="caution">
    <text evidence="5">The sequence shown here is derived from an EMBL/GenBank/DDBJ whole genome shotgun (WGS) entry which is preliminary data.</text>
</comment>
<dbReference type="GO" id="GO:0005737">
    <property type="term" value="C:cytoplasm"/>
    <property type="evidence" value="ECO:0007669"/>
    <property type="project" value="InterPro"/>
</dbReference>